<gene>
    <name evidence="1" type="ORF">A2382_00420</name>
</gene>
<dbReference type="EMBL" id="MGHY01000018">
    <property type="protein sequence ID" value="OGM79234.1"/>
    <property type="molecule type" value="Genomic_DNA"/>
</dbReference>
<protein>
    <submittedName>
        <fullName evidence="1">Uncharacterized protein</fullName>
    </submittedName>
</protein>
<name>A0A1F8CSD8_9BACT</name>
<dbReference type="STRING" id="1802538.A2382_00420"/>
<accession>A0A1F8CSD8</accession>
<comment type="caution">
    <text evidence="1">The sequence shown here is derived from an EMBL/GenBank/DDBJ whole genome shotgun (WGS) entry which is preliminary data.</text>
</comment>
<sequence length="75" mass="8669">MSERGSGRPDIWRLKLQRAQLFATKVSERVVTANPGKVIERETIILQHQSVQDHDLRQYSLDENGNFILPPIKKD</sequence>
<evidence type="ECO:0000313" key="2">
    <source>
        <dbReference type="Proteomes" id="UP000178999"/>
    </source>
</evidence>
<dbReference type="AlphaFoldDB" id="A0A1F8CSD8"/>
<reference evidence="1 2" key="1">
    <citation type="journal article" date="2016" name="Nat. Commun.">
        <title>Thousands of microbial genomes shed light on interconnected biogeochemical processes in an aquifer system.</title>
        <authorList>
            <person name="Anantharaman K."/>
            <person name="Brown C.T."/>
            <person name="Hug L.A."/>
            <person name="Sharon I."/>
            <person name="Castelle C.J."/>
            <person name="Probst A.J."/>
            <person name="Thomas B.C."/>
            <person name="Singh A."/>
            <person name="Wilkins M.J."/>
            <person name="Karaoz U."/>
            <person name="Brodie E.L."/>
            <person name="Williams K.H."/>
            <person name="Hubbard S.S."/>
            <person name="Banfield J.F."/>
        </authorList>
    </citation>
    <scope>NUCLEOTIDE SEQUENCE [LARGE SCALE GENOMIC DNA]</scope>
</reference>
<evidence type="ECO:0000313" key="1">
    <source>
        <dbReference type="EMBL" id="OGM79234.1"/>
    </source>
</evidence>
<dbReference type="Proteomes" id="UP000178999">
    <property type="component" value="Unassembled WGS sequence"/>
</dbReference>
<proteinExistence type="predicted"/>
<organism evidence="1 2">
    <name type="scientific">Candidatus Woesebacteria bacterium RIFOXYB1_FULL_38_16</name>
    <dbReference type="NCBI Taxonomy" id="1802538"/>
    <lineage>
        <taxon>Bacteria</taxon>
        <taxon>Candidatus Woeseibacteriota</taxon>
    </lineage>
</organism>